<keyword evidence="2" id="KW-1185">Reference proteome</keyword>
<organism evidence="1 2">
    <name type="scientific">Sporosarcina ureae</name>
    <dbReference type="NCBI Taxonomy" id="1571"/>
    <lineage>
        <taxon>Bacteria</taxon>
        <taxon>Bacillati</taxon>
        <taxon>Bacillota</taxon>
        <taxon>Bacilli</taxon>
        <taxon>Bacillales</taxon>
        <taxon>Caryophanaceae</taxon>
        <taxon>Sporosarcina</taxon>
    </lineage>
</organism>
<protein>
    <recommendedName>
        <fullName evidence="3">Restriction endonuclease</fullName>
    </recommendedName>
</protein>
<evidence type="ECO:0000313" key="2">
    <source>
        <dbReference type="Proteomes" id="UP000192486"/>
    </source>
</evidence>
<dbReference type="Proteomes" id="UP000192486">
    <property type="component" value="Chromosome"/>
</dbReference>
<reference evidence="1 2" key="1">
    <citation type="submission" date="2016-04" db="EMBL/GenBank/DDBJ databases">
        <title>Comparative Genomics and Epigenetics of Sporosarcina ureae.</title>
        <authorList>
            <person name="Oliver A.S."/>
            <person name="Cooper K.K."/>
        </authorList>
    </citation>
    <scope>NUCLEOTIDE SEQUENCE [LARGE SCALE GENOMIC DNA]</scope>
    <source>
        <strain evidence="1 2">S204</strain>
    </source>
</reference>
<dbReference type="EMBL" id="CP015108">
    <property type="protein sequence ID" value="ARF14987.1"/>
    <property type="molecule type" value="Genomic_DNA"/>
</dbReference>
<evidence type="ECO:0008006" key="3">
    <source>
        <dbReference type="Google" id="ProtNLM"/>
    </source>
</evidence>
<proteinExistence type="predicted"/>
<sequence length="572" mass="65768">MFKLAIENTDALRPASEVMDIQRLGVMRSTSLSFLRILIRKMMREAWKIEQTTFDIDDEGYGEALYSITTPQGTYTFVALSREISEETRSDRVISERWDVTFALCDGAISDKKLKRMKQELPKQEVGRGDVTDLVWSRANKSQRVFSHVVEALSQGKQPDAEMIYDIGYLFRTTAVYGNGKFGIAPYEHMKDNHTFSGAYQSQMFAVYMLRHFSFDLVEHIARKNNPKAATLKPELKKLLGTGNATGLGMVPYLISHPKLLHQWMWIREVALARAKKMEPTAVDCQRFIAKLQQIRTFFEDAPIPDMEVFRNPRDLAKEVGEISKLVEDVCNSIERSNSEVGGLWLEFADKVQANFTMEAQELINSELIDLYPEVIVDLEHQTNADDGLHLIPEMSIGSLREIIKKQYQWAFQYDFTKHESRHYFWYRSAEKEEPRIGERGIDPGDELYMPMNIAEQVQQLATEIEVCDNDLKVAAFLLKKPELRGIVRRIQSLDGLEYGEIQANLTGKDLLPVYLLRCKLAILGAERYDPKSNRWVRITLFQGAPLVEEIGTTSFEDDWFYPLIAKAEEIK</sequence>
<gene>
    <name evidence="1" type="ORF">SporoS204_12985</name>
</gene>
<evidence type="ECO:0000313" key="1">
    <source>
        <dbReference type="EMBL" id="ARF14987.1"/>
    </source>
</evidence>
<name>A0ABM6JXL1_SPOUR</name>
<accession>A0ABM6JXL1</accession>
<dbReference type="RefSeq" id="WP_029052638.1">
    <property type="nucleotide sequence ID" value="NZ_CP015108.1"/>
</dbReference>